<proteinExistence type="predicted"/>
<dbReference type="InterPro" id="IPR035391">
    <property type="entry name" value="Arylsulfotran_N"/>
</dbReference>
<reference evidence="2 3" key="1">
    <citation type="submission" date="2019-03" db="EMBL/GenBank/DDBJ databases">
        <authorList>
            <consortium name="Pathogen Informatics"/>
        </authorList>
    </citation>
    <scope>NUCLEOTIDE SEQUENCE [LARGE SCALE GENOMIC DNA]</scope>
    <source>
        <strain evidence="2 3">NCTC12993</strain>
    </source>
</reference>
<dbReference type="EMBL" id="CAADJD010000023">
    <property type="protein sequence ID" value="VFS76225.1"/>
    <property type="molecule type" value="Genomic_DNA"/>
</dbReference>
<evidence type="ECO:0000259" key="1">
    <source>
        <dbReference type="Pfam" id="PF17425"/>
    </source>
</evidence>
<evidence type="ECO:0000313" key="2">
    <source>
        <dbReference type="EMBL" id="VFS76225.1"/>
    </source>
</evidence>
<dbReference type="AlphaFoldDB" id="A0A485BQR7"/>
<dbReference type="Gene3D" id="2.60.40.3100">
    <property type="entry name" value="Arylsulphate sulphotransferase monomer, N-terminal domain"/>
    <property type="match status" value="1"/>
</dbReference>
<dbReference type="GO" id="GO:0016740">
    <property type="term" value="F:transferase activity"/>
    <property type="evidence" value="ECO:0007669"/>
    <property type="project" value="UniProtKB-KW"/>
</dbReference>
<sequence length="171" mass="18507">MVSATAPGILIRNLKIEHDVTTQTIQDNFNNTLPDASNPLIILDPYRCNPLAALICIRTEVAAQVKVDIAGSDGISDISFMYPKDGFAQNLFIPVAGLHADMDNIVTVTFNFSDQTTQTLEYTVTTSPLPVSSVLLPTLHEPNQFNYQKNISAMADGFTFIGPTIGLSCGD</sequence>
<dbReference type="Proteomes" id="UP000401081">
    <property type="component" value="Unassembled WGS sequence"/>
</dbReference>
<organism evidence="2 3">
    <name type="scientific">Kluyvera cryocrescens</name>
    <name type="common">Kluyvera citrophila</name>
    <dbReference type="NCBI Taxonomy" id="580"/>
    <lineage>
        <taxon>Bacteria</taxon>
        <taxon>Pseudomonadati</taxon>
        <taxon>Pseudomonadota</taxon>
        <taxon>Gammaproteobacteria</taxon>
        <taxon>Enterobacterales</taxon>
        <taxon>Enterobacteriaceae</taxon>
        <taxon>Kluyvera</taxon>
    </lineage>
</organism>
<keyword evidence="3" id="KW-1185">Reference proteome</keyword>
<name>A0A485BQR7_KLUCR</name>
<dbReference type="Pfam" id="PF17425">
    <property type="entry name" value="Arylsulfotran_N"/>
    <property type="match status" value="1"/>
</dbReference>
<keyword evidence="2" id="KW-0808">Transferase</keyword>
<protein>
    <submittedName>
        <fullName evidence="2">Arylsulfotransferase (ASST)</fullName>
    </submittedName>
</protein>
<gene>
    <name evidence="2" type="ORF">NCTC12993_05375</name>
</gene>
<feature type="domain" description="Arylsulfotransferase N-terminal" evidence="1">
    <location>
        <begin position="41"/>
        <end position="126"/>
    </location>
</feature>
<dbReference type="InterPro" id="IPR038477">
    <property type="entry name" value="ASST_N_sf"/>
</dbReference>
<accession>A0A485BQR7</accession>
<evidence type="ECO:0000313" key="3">
    <source>
        <dbReference type="Proteomes" id="UP000401081"/>
    </source>
</evidence>